<keyword evidence="1" id="KW-0812">Transmembrane</keyword>
<sequence>MLNRIIAFSLKNHLLVIIASLFIAGYGVFVAVQMPVDVLPDLNRPIVTVITEIHSMVPEDVERRITIPLEQVFNGATGVSRVRSSSGLGISVVFVEFDWHTDIYRNRQIIQEKIQLAKSKLPPQANPQMAPISSIMGQIQLVGVQSRSGKTKATELRALVDYKIKYRLLSIPGISQIISIGGSPRQLQVTVNADKLRFFDVTLDEVAEAIKTANLNAAGGFLNIGSKGPTITVTGRVVEKEQLEKAMVKFDPVRSILLRDIAQVEFGPAAIRVGDAGINSRPGVIMVVFKQPGTDTVSLSKRINHELESLQLGLPKDVVLVPDIFQQSIFITRAIDNVMEAVRDGGILVFFILLLFLMNIRTTFITLTAIPLSVAVTAIIFDMFHLSINTMTLGGLAVAIGALVDDAIVDVENVYRRLKENSQRKKPKHKLWVIFRASSEVRKPILFGTLLVIVVYLPLFFLSGLEGRLFVPIGIAYILSVASSLFVALTVTPILCYYLLSEMKGMERKSDTWVVSKLKSLVGGVIDFSIKYHLQVFAVFLVMVVVSVFLLLTRGTQFLPPFNEGVAQINMYLPPEVALETSNEFGRRLERILTKVEGVKNVGRRTGRSENDENAHGVNITEIIVTFDPKANLPREAIVADIRKHMKEEFPGLPSEVDQPLSHMLSHMLSGVKAQVAIKTYGQDLDVLRSVAKKIEQAIKSIPGVVDLYVEQQLLLDHIVINPKRDKLAQIGVTVEDIAELVELALEGEEVSRMQIGSFTYPMIVRLEKQSRENLDKIRMLKVRTKHGISIPLSDVAVVEVGKTPNNINRENVSRLIVVQHNVAGRSLGEVIADVQKALKPIEKELGKTTGYSIRIGGQYAAQINATKRIFVLSFVSVAIMFLVLFAHFKSINFSVLVLVSIPMAFIGAMLYIIISKQAVSVATMVGLISLGGIAARNSILLLDRYVHLMRDEGVPFSAAMIIRAGQERMVPVLMTALTSGISLVPIALAPGEPGREILYPVATVIIGGLISSTILDFIVIPALFWMFGKNSAEKIAEEPESFDSATEEMYIAFEADKGSNKHDNFKE</sequence>
<evidence type="ECO:0000313" key="2">
    <source>
        <dbReference type="EMBL" id="BBM84254.1"/>
    </source>
</evidence>
<feature type="transmembrane region" description="Helical" evidence="1">
    <location>
        <begin position="364"/>
        <end position="384"/>
    </location>
</feature>
<evidence type="ECO:0000256" key="1">
    <source>
        <dbReference type="SAM" id="Phobius"/>
    </source>
</evidence>
<dbReference type="PRINTS" id="PR00702">
    <property type="entry name" value="ACRIFLAVINRP"/>
</dbReference>
<dbReference type="GO" id="GO:0042910">
    <property type="term" value="F:xenobiotic transmembrane transporter activity"/>
    <property type="evidence" value="ECO:0007669"/>
    <property type="project" value="TreeGrafter"/>
</dbReference>
<feature type="transmembrane region" description="Helical" evidence="1">
    <location>
        <begin position="896"/>
        <end position="915"/>
    </location>
</feature>
<dbReference type="Pfam" id="PF00873">
    <property type="entry name" value="ACR_tran"/>
    <property type="match status" value="1"/>
</dbReference>
<dbReference type="SUPFAM" id="SSF82693">
    <property type="entry name" value="Multidrug efflux transporter AcrB pore domain, PN1, PN2, PC1 and PC2 subdomains"/>
    <property type="match status" value="3"/>
</dbReference>
<dbReference type="RefSeq" id="WP_151968419.1">
    <property type="nucleotide sequence ID" value="NZ_AP019860.1"/>
</dbReference>
<keyword evidence="1" id="KW-1133">Transmembrane helix</keyword>
<feature type="transmembrane region" description="Helical" evidence="1">
    <location>
        <begin position="534"/>
        <end position="552"/>
    </location>
</feature>
<feature type="transmembrane region" description="Helical" evidence="1">
    <location>
        <begin position="12"/>
        <end position="32"/>
    </location>
</feature>
<proteinExistence type="predicted"/>
<feature type="transmembrane region" description="Helical" evidence="1">
    <location>
        <begin position="475"/>
        <end position="500"/>
    </location>
</feature>
<feature type="transmembrane region" description="Helical" evidence="1">
    <location>
        <begin position="971"/>
        <end position="992"/>
    </location>
</feature>
<reference evidence="2 3" key="1">
    <citation type="submission" date="2019-08" db="EMBL/GenBank/DDBJ databases">
        <title>Complete genome sequence of Candidatus Uab amorphum.</title>
        <authorList>
            <person name="Shiratori T."/>
            <person name="Suzuki S."/>
            <person name="Kakizawa Y."/>
            <person name="Ishida K."/>
        </authorList>
    </citation>
    <scope>NUCLEOTIDE SEQUENCE [LARGE SCALE GENOMIC DNA]</scope>
    <source>
        <strain evidence="2 3">SRT547</strain>
    </source>
</reference>
<dbReference type="Proteomes" id="UP000326354">
    <property type="component" value="Chromosome"/>
</dbReference>
<organism evidence="2 3">
    <name type="scientific">Uabimicrobium amorphum</name>
    <dbReference type="NCBI Taxonomy" id="2596890"/>
    <lineage>
        <taxon>Bacteria</taxon>
        <taxon>Pseudomonadati</taxon>
        <taxon>Planctomycetota</taxon>
        <taxon>Candidatus Uabimicrobiia</taxon>
        <taxon>Candidatus Uabimicrobiales</taxon>
        <taxon>Candidatus Uabimicrobiaceae</taxon>
        <taxon>Candidatus Uabimicrobium</taxon>
    </lineage>
</organism>
<keyword evidence="3" id="KW-1185">Reference proteome</keyword>
<dbReference type="PANTHER" id="PTHR32063:SF4">
    <property type="entry name" value="SLR6043 PROTEIN"/>
    <property type="match status" value="1"/>
</dbReference>
<keyword evidence="1" id="KW-0472">Membrane</keyword>
<feature type="transmembrane region" description="Helical" evidence="1">
    <location>
        <begin position="998"/>
        <end position="1026"/>
    </location>
</feature>
<feature type="transmembrane region" description="Helical" evidence="1">
    <location>
        <begin position="921"/>
        <end position="943"/>
    </location>
</feature>
<dbReference type="InterPro" id="IPR027463">
    <property type="entry name" value="AcrB_DN_DC_subdom"/>
</dbReference>
<accession>A0A5S9IM46</accession>
<dbReference type="AlphaFoldDB" id="A0A5S9IM46"/>
<evidence type="ECO:0000313" key="3">
    <source>
        <dbReference type="Proteomes" id="UP000326354"/>
    </source>
</evidence>
<dbReference type="SUPFAM" id="SSF82866">
    <property type="entry name" value="Multidrug efflux transporter AcrB transmembrane domain"/>
    <property type="match status" value="2"/>
</dbReference>
<dbReference type="Gene3D" id="1.20.1640.10">
    <property type="entry name" value="Multidrug efflux transporter AcrB transmembrane domain"/>
    <property type="match status" value="2"/>
</dbReference>
<gene>
    <name evidence="2" type="ORF">UABAM_02610</name>
</gene>
<dbReference type="Gene3D" id="3.30.70.1430">
    <property type="entry name" value="Multidrug efflux transporter AcrB pore domain"/>
    <property type="match status" value="2"/>
</dbReference>
<dbReference type="OrthoDB" id="219750at2"/>
<feature type="transmembrane region" description="Helical" evidence="1">
    <location>
        <begin position="870"/>
        <end position="889"/>
    </location>
</feature>
<dbReference type="PANTHER" id="PTHR32063">
    <property type="match status" value="1"/>
</dbReference>
<dbReference type="EMBL" id="AP019860">
    <property type="protein sequence ID" value="BBM84254.1"/>
    <property type="molecule type" value="Genomic_DNA"/>
</dbReference>
<dbReference type="Gene3D" id="3.30.70.1440">
    <property type="entry name" value="Multidrug efflux transporter AcrB pore domain"/>
    <property type="match status" value="1"/>
</dbReference>
<feature type="transmembrane region" description="Helical" evidence="1">
    <location>
        <begin position="445"/>
        <end position="463"/>
    </location>
</feature>
<dbReference type="Gene3D" id="3.30.2090.10">
    <property type="entry name" value="Multidrug efflux transporter AcrB TolC docking domain, DN and DC subdomains"/>
    <property type="match status" value="2"/>
</dbReference>
<dbReference type="GO" id="GO:0005886">
    <property type="term" value="C:plasma membrane"/>
    <property type="evidence" value="ECO:0007669"/>
    <property type="project" value="TreeGrafter"/>
</dbReference>
<dbReference type="InterPro" id="IPR001036">
    <property type="entry name" value="Acrflvin-R"/>
</dbReference>
<dbReference type="KEGG" id="uam:UABAM_02610"/>
<dbReference type="SUPFAM" id="SSF82714">
    <property type="entry name" value="Multidrug efflux transporter AcrB TolC docking domain, DN and DC subdomains"/>
    <property type="match status" value="2"/>
</dbReference>
<protein>
    <submittedName>
        <fullName evidence="2">Cation transporter</fullName>
    </submittedName>
</protein>
<name>A0A5S9IM46_UABAM</name>
<dbReference type="Gene3D" id="3.30.70.1320">
    <property type="entry name" value="Multidrug efflux transporter AcrB pore domain like"/>
    <property type="match status" value="1"/>
</dbReference>